<dbReference type="SFLD" id="SFLDG01383">
    <property type="entry name" value="cyclic_pyranopterin_phosphate"/>
    <property type="match status" value="1"/>
</dbReference>
<dbReference type="Pfam" id="PF04055">
    <property type="entry name" value="Radical_SAM"/>
    <property type="match status" value="1"/>
</dbReference>
<feature type="binding site" evidence="12">
    <location>
        <begin position="275"/>
        <end position="277"/>
    </location>
    <ligand>
        <name>GTP</name>
        <dbReference type="ChEBI" id="CHEBI:37565"/>
    </ligand>
</feature>
<reference evidence="14 15" key="1">
    <citation type="submission" date="2019-03" db="EMBL/GenBank/DDBJ databases">
        <title>Genomic Encyclopedia of Type Strains, Phase IV (KMG-IV): sequencing the most valuable type-strain genomes for metagenomic binning, comparative biology and taxonomic classification.</title>
        <authorList>
            <person name="Goeker M."/>
        </authorList>
    </citation>
    <scope>NUCLEOTIDE SEQUENCE [LARGE SCALE GENOMIC DNA]</scope>
    <source>
        <strain evidence="14 15">DSM 26377</strain>
    </source>
</reference>
<evidence type="ECO:0000256" key="9">
    <source>
        <dbReference type="ARBA" id="ARBA00023150"/>
    </source>
</evidence>
<keyword evidence="10 12" id="KW-0456">Lyase</keyword>
<feature type="binding site" evidence="12">
    <location>
        <position position="168"/>
    </location>
    <ligand>
        <name>GTP</name>
        <dbReference type="ChEBI" id="CHEBI:37565"/>
    </ligand>
</feature>
<feature type="binding site" evidence="12">
    <location>
        <position position="109"/>
    </location>
    <ligand>
        <name>GTP</name>
        <dbReference type="ChEBI" id="CHEBI:37565"/>
    </ligand>
</feature>
<dbReference type="GO" id="GO:0061799">
    <property type="term" value="F:cyclic pyranopterin monophosphate synthase activity"/>
    <property type="evidence" value="ECO:0007669"/>
    <property type="project" value="TreeGrafter"/>
</dbReference>
<gene>
    <name evidence="12" type="primary">moaA</name>
    <name evidence="14" type="ORF">DFR24_0752</name>
</gene>
<evidence type="ECO:0000256" key="1">
    <source>
        <dbReference type="ARBA" id="ARBA00012167"/>
    </source>
</evidence>
<evidence type="ECO:0000256" key="7">
    <source>
        <dbReference type="ARBA" id="ARBA00023014"/>
    </source>
</evidence>
<keyword evidence="15" id="KW-1185">Reference proteome</keyword>
<dbReference type="Pfam" id="PF06463">
    <property type="entry name" value="Mob_synth_C"/>
    <property type="match status" value="1"/>
</dbReference>
<dbReference type="InterPro" id="IPR000385">
    <property type="entry name" value="MoaA_NifB_PqqE_Fe-S-bd_CS"/>
</dbReference>
<comment type="catalytic activity">
    <reaction evidence="11 12">
        <text>GTP + AH2 + S-adenosyl-L-methionine = (8S)-3',8-cyclo-7,8-dihydroguanosine 5'-triphosphate + 5'-deoxyadenosine + L-methionine + A + H(+)</text>
        <dbReference type="Rhea" id="RHEA:49576"/>
        <dbReference type="ChEBI" id="CHEBI:13193"/>
        <dbReference type="ChEBI" id="CHEBI:15378"/>
        <dbReference type="ChEBI" id="CHEBI:17319"/>
        <dbReference type="ChEBI" id="CHEBI:17499"/>
        <dbReference type="ChEBI" id="CHEBI:37565"/>
        <dbReference type="ChEBI" id="CHEBI:57844"/>
        <dbReference type="ChEBI" id="CHEBI:59789"/>
        <dbReference type="ChEBI" id="CHEBI:131766"/>
        <dbReference type="EC" id="4.1.99.22"/>
    </reaction>
</comment>
<dbReference type="SMART" id="SM00729">
    <property type="entry name" value="Elp3"/>
    <property type="match status" value="1"/>
</dbReference>
<feature type="binding site" evidence="12">
    <location>
        <position position="76"/>
    </location>
    <ligand>
        <name>GTP</name>
        <dbReference type="ChEBI" id="CHEBI:37565"/>
    </ligand>
</feature>
<evidence type="ECO:0000256" key="8">
    <source>
        <dbReference type="ARBA" id="ARBA00023134"/>
    </source>
</evidence>
<sequence length="343" mass="38824">MNQPLVHPPEFGTLRDARGRHKRKLRLSLTDRCNLQCLYCMPEHPKWLPREQILRRDELVRMVRLFVTELGIREIRLTGGEPLLRRDVVEIVSELDQLRGLGLERIAMTSNAVRLAPVAQALKGAGLDDLNISIDSITPERFNAMTRGQVAPVLQGISAARDAGISVKLNSVVIRGYNEDEVLPLVRWAYAENLSLRFIEFMPLDGRGFWTQEKVISEDEILREVATEFSVRRLPRTPEPAEYFLLGPKDVKGDGTFRLGVIPTISRPFCSTCDRVRLSATGELYSCLFSEKGRDLKTPLRAGADDAALMREIREHVWHKEAGYAARPQGYVERTVTMHRLGG</sequence>
<keyword evidence="6 12" id="KW-0408">Iron</keyword>
<dbReference type="RefSeq" id="WP_246051501.1">
    <property type="nucleotide sequence ID" value="NZ_MWIN01000039.1"/>
</dbReference>
<dbReference type="GO" id="GO:0005525">
    <property type="term" value="F:GTP binding"/>
    <property type="evidence" value="ECO:0007669"/>
    <property type="project" value="UniProtKB-UniRule"/>
</dbReference>
<organism evidence="14 15">
    <name type="scientific">Panacagrimonas perspica</name>
    <dbReference type="NCBI Taxonomy" id="381431"/>
    <lineage>
        <taxon>Bacteria</taxon>
        <taxon>Pseudomonadati</taxon>
        <taxon>Pseudomonadota</taxon>
        <taxon>Gammaproteobacteria</taxon>
        <taxon>Nevskiales</taxon>
        <taxon>Nevskiaceae</taxon>
        <taxon>Panacagrimonas</taxon>
    </lineage>
</organism>
<feature type="binding site" evidence="12">
    <location>
        <position position="37"/>
    </location>
    <ligand>
        <name>[4Fe-4S] cluster</name>
        <dbReference type="ChEBI" id="CHEBI:49883"/>
        <label>1</label>
        <note>4Fe-4S-S-AdoMet</note>
    </ligand>
</feature>
<dbReference type="GO" id="GO:1904047">
    <property type="term" value="F:S-adenosyl-L-methionine binding"/>
    <property type="evidence" value="ECO:0007669"/>
    <property type="project" value="UniProtKB-UniRule"/>
</dbReference>
<name>A0A4R7PBC8_9GAMM</name>
<comment type="caution">
    <text evidence="14">The sequence shown here is derived from an EMBL/GenBank/DDBJ whole genome shotgun (WGS) entry which is preliminary data.</text>
</comment>
<protein>
    <recommendedName>
        <fullName evidence="1 12">GTP 3',8-cyclase</fullName>
        <ecNumber evidence="1 12">4.1.99.22</ecNumber>
    </recommendedName>
    <alternativeName>
        <fullName evidence="12">Molybdenum cofactor biosynthesis protein A</fullName>
    </alternativeName>
</protein>
<feature type="binding site" evidence="12">
    <location>
        <position position="26"/>
    </location>
    <ligand>
        <name>GTP</name>
        <dbReference type="ChEBI" id="CHEBI:37565"/>
    </ligand>
</feature>
<keyword evidence="8 12" id="KW-0342">GTP-binding</keyword>
<keyword evidence="5 12" id="KW-0547">Nucleotide-binding</keyword>
<dbReference type="InterPro" id="IPR050105">
    <property type="entry name" value="MoCo_biosynth_MoaA/MoaC"/>
</dbReference>
<evidence type="ECO:0000256" key="3">
    <source>
        <dbReference type="ARBA" id="ARBA00022691"/>
    </source>
</evidence>
<feature type="domain" description="Radical SAM core" evidence="13">
    <location>
        <begin position="17"/>
        <end position="249"/>
    </location>
</feature>
<dbReference type="Gene3D" id="3.20.20.70">
    <property type="entry name" value="Aldolase class I"/>
    <property type="match status" value="1"/>
</dbReference>
<dbReference type="HAMAP" id="MF_01225_B">
    <property type="entry name" value="MoaA_B"/>
    <property type="match status" value="1"/>
</dbReference>
<comment type="subunit">
    <text evidence="12">Monomer and homodimer.</text>
</comment>
<dbReference type="SUPFAM" id="SSF102114">
    <property type="entry name" value="Radical SAM enzymes"/>
    <property type="match status" value="1"/>
</dbReference>
<dbReference type="AlphaFoldDB" id="A0A4R7PBC8"/>
<dbReference type="EC" id="4.1.99.22" evidence="1 12"/>
<dbReference type="InterPro" id="IPR058240">
    <property type="entry name" value="rSAM_sf"/>
</dbReference>
<feature type="binding site" evidence="12">
    <location>
        <position position="133"/>
    </location>
    <ligand>
        <name>S-adenosyl-L-methionine</name>
        <dbReference type="ChEBI" id="CHEBI:59789"/>
    </ligand>
</feature>
<keyword evidence="3 12" id="KW-0949">S-adenosyl-L-methionine</keyword>
<dbReference type="InterPro" id="IPR010505">
    <property type="entry name" value="MoaA_twitch"/>
</dbReference>
<dbReference type="CDD" id="cd01335">
    <property type="entry name" value="Radical_SAM"/>
    <property type="match status" value="1"/>
</dbReference>
<dbReference type="CDD" id="cd21117">
    <property type="entry name" value="Twitch_MoaA"/>
    <property type="match status" value="1"/>
</dbReference>
<comment type="pathway">
    <text evidence="12">Cofactor biosynthesis; molybdopterin biosynthesis.</text>
</comment>
<comment type="similarity">
    <text evidence="12">Belongs to the radical SAM superfamily. MoaA family.</text>
</comment>
<dbReference type="SFLD" id="SFLDG01067">
    <property type="entry name" value="SPASM/twitch_domain_containing"/>
    <property type="match status" value="1"/>
</dbReference>
<evidence type="ECO:0000256" key="6">
    <source>
        <dbReference type="ARBA" id="ARBA00023004"/>
    </source>
</evidence>
<dbReference type="PANTHER" id="PTHR22960">
    <property type="entry name" value="MOLYBDOPTERIN COFACTOR SYNTHESIS PROTEIN A"/>
    <property type="match status" value="1"/>
</dbReference>
<feature type="binding site" evidence="12">
    <location>
        <position position="80"/>
    </location>
    <ligand>
        <name>S-adenosyl-L-methionine</name>
        <dbReference type="ChEBI" id="CHEBI:59789"/>
    </ligand>
</feature>
<dbReference type="Proteomes" id="UP000295341">
    <property type="component" value="Unassembled WGS sequence"/>
</dbReference>
<dbReference type="PROSITE" id="PS51918">
    <property type="entry name" value="RADICAL_SAM"/>
    <property type="match status" value="1"/>
</dbReference>
<feature type="binding site" evidence="12">
    <location>
        <position position="33"/>
    </location>
    <ligand>
        <name>[4Fe-4S] cluster</name>
        <dbReference type="ChEBI" id="CHEBI:49883"/>
        <label>1</label>
        <note>4Fe-4S-S-AdoMet</note>
    </ligand>
</feature>
<keyword evidence="9 12" id="KW-0501">Molybdenum cofactor biosynthesis</keyword>
<dbReference type="InterPro" id="IPR006638">
    <property type="entry name" value="Elp3/MiaA/NifB-like_rSAM"/>
</dbReference>
<dbReference type="PANTHER" id="PTHR22960:SF0">
    <property type="entry name" value="MOLYBDENUM COFACTOR BIOSYNTHESIS PROTEIN 1"/>
    <property type="match status" value="1"/>
</dbReference>
<dbReference type="GO" id="GO:0051539">
    <property type="term" value="F:4 iron, 4 sulfur cluster binding"/>
    <property type="evidence" value="ECO:0007669"/>
    <property type="project" value="UniProtKB-UniRule"/>
</dbReference>
<keyword evidence="2 12" id="KW-0004">4Fe-4S</keyword>
<dbReference type="UniPathway" id="UPA00344"/>
<evidence type="ECO:0000256" key="10">
    <source>
        <dbReference type="ARBA" id="ARBA00023239"/>
    </source>
</evidence>
<evidence type="ECO:0000256" key="12">
    <source>
        <dbReference type="HAMAP-Rule" id="MF_01225"/>
    </source>
</evidence>
<feature type="binding site" evidence="12">
    <location>
        <position position="287"/>
    </location>
    <ligand>
        <name>[4Fe-4S] cluster</name>
        <dbReference type="ChEBI" id="CHEBI:49883"/>
        <label>2</label>
        <note>4Fe-4S-substrate</note>
    </ligand>
</feature>
<dbReference type="GO" id="GO:0061798">
    <property type="term" value="F:GTP 3',8'-cyclase activity"/>
    <property type="evidence" value="ECO:0007669"/>
    <property type="project" value="UniProtKB-UniRule"/>
</dbReference>
<dbReference type="PROSITE" id="PS01305">
    <property type="entry name" value="MOAA_NIFB_PQQE"/>
    <property type="match status" value="1"/>
</dbReference>
<evidence type="ECO:0000259" key="13">
    <source>
        <dbReference type="PROSITE" id="PS51918"/>
    </source>
</evidence>
<feature type="binding site" evidence="12">
    <location>
        <position position="270"/>
    </location>
    <ligand>
        <name>[4Fe-4S] cluster</name>
        <dbReference type="ChEBI" id="CHEBI:49883"/>
        <label>2</label>
        <note>4Fe-4S-substrate</note>
    </ligand>
</feature>
<evidence type="ECO:0000313" key="15">
    <source>
        <dbReference type="Proteomes" id="UP000295341"/>
    </source>
</evidence>
<proteinExistence type="inferred from homology"/>
<accession>A0A4R7PBC8</accession>
<dbReference type="InterPro" id="IPR007197">
    <property type="entry name" value="rSAM"/>
</dbReference>
<evidence type="ECO:0000313" key="14">
    <source>
        <dbReference type="EMBL" id="TDU31384.1"/>
    </source>
</evidence>
<feature type="binding site" evidence="12">
    <location>
        <position position="273"/>
    </location>
    <ligand>
        <name>[4Fe-4S] cluster</name>
        <dbReference type="ChEBI" id="CHEBI:49883"/>
        <label>2</label>
        <note>4Fe-4S-substrate</note>
    </ligand>
</feature>
<dbReference type="SFLD" id="SFLDG01386">
    <property type="entry name" value="main_SPASM_domain-containing"/>
    <property type="match status" value="1"/>
</dbReference>
<evidence type="ECO:0000256" key="11">
    <source>
        <dbReference type="ARBA" id="ARBA00048697"/>
    </source>
</evidence>
<keyword evidence="7 12" id="KW-0411">Iron-sulfur</keyword>
<dbReference type="EMBL" id="SOBT01000008">
    <property type="protein sequence ID" value="TDU31384.1"/>
    <property type="molecule type" value="Genomic_DNA"/>
</dbReference>
<evidence type="ECO:0000256" key="5">
    <source>
        <dbReference type="ARBA" id="ARBA00022741"/>
    </source>
</evidence>
<dbReference type="GO" id="GO:0006777">
    <property type="term" value="P:Mo-molybdopterin cofactor biosynthetic process"/>
    <property type="evidence" value="ECO:0007669"/>
    <property type="project" value="UniProtKB-UniRule"/>
</dbReference>
<feature type="binding site" evidence="12">
    <location>
        <position position="40"/>
    </location>
    <ligand>
        <name>[4Fe-4S] cluster</name>
        <dbReference type="ChEBI" id="CHEBI:49883"/>
        <label>1</label>
        <note>4Fe-4S-S-AdoMet</note>
    </ligand>
</feature>
<keyword evidence="4 12" id="KW-0479">Metal-binding</keyword>
<dbReference type="InterPro" id="IPR013483">
    <property type="entry name" value="MoaA"/>
</dbReference>
<dbReference type="InterPro" id="IPR040064">
    <property type="entry name" value="MoaA-like"/>
</dbReference>
<dbReference type="InterPro" id="IPR013785">
    <property type="entry name" value="Aldolase_TIM"/>
</dbReference>
<comment type="cofactor">
    <cofactor evidence="12">
        <name>[4Fe-4S] cluster</name>
        <dbReference type="ChEBI" id="CHEBI:49883"/>
    </cofactor>
    <text evidence="12">Binds 2 [4Fe-4S] clusters. Binds 1 [4Fe-4S] cluster coordinated with 3 cysteines and an exchangeable S-adenosyl-L-methionine and 1 [4Fe-4S] cluster coordinated with 3 cysteines and the GTP-derived substrate.</text>
</comment>
<evidence type="ECO:0000256" key="2">
    <source>
        <dbReference type="ARBA" id="ARBA00022485"/>
    </source>
</evidence>
<evidence type="ECO:0000256" key="4">
    <source>
        <dbReference type="ARBA" id="ARBA00022723"/>
    </source>
</evidence>
<comment type="function">
    <text evidence="12">Catalyzes the cyclization of GTP to (8S)-3',8-cyclo-7,8-dihydroguanosine 5'-triphosphate.</text>
</comment>
<dbReference type="NCBIfam" id="TIGR02666">
    <property type="entry name" value="moaA"/>
    <property type="match status" value="1"/>
</dbReference>
<feature type="binding site" evidence="12">
    <location>
        <position position="202"/>
    </location>
    <ligand>
        <name>S-adenosyl-L-methionine</name>
        <dbReference type="ChEBI" id="CHEBI:59789"/>
    </ligand>
</feature>
<feature type="binding site" evidence="12">
    <location>
        <position position="39"/>
    </location>
    <ligand>
        <name>S-adenosyl-L-methionine</name>
        <dbReference type="ChEBI" id="CHEBI:59789"/>
    </ligand>
</feature>
<dbReference type="GO" id="GO:0046872">
    <property type="term" value="F:metal ion binding"/>
    <property type="evidence" value="ECO:0007669"/>
    <property type="project" value="UniProtKB-KW"/>
</dbReference>
<dbReference type="SFLD" id="SFLDS00029">
    <property type="entry name" value="Radical_SAM"/>
    <property type="match status" value="1"/>
</dbReference>